<evidence type="ECO:0000256" key="1">
    <source>
        <dbReference type="SAM" id="MobiDB-lite"/>
    </source>
</evidence>
<name>C3YT78_BRAFL</name>
<evidence type="ECO:0000313" key="2">
    <source>
        <dbReference type="EMBL" id="EEN56445.1"/>
    </source>
</evidence>
<dbReference type="EMBL" id="GG666551">
    <property type="protein sequence ID" value="EEN56445.1"/>
    <property type="molecule type" value="Genomic_DNA"/>
</dbReference>
<feature type="compositionally biased region" description="Polar residues" evidence="1">
    <location>
        <begin position="210"/>
        <end position="227"/>
    </location>
</feature>
<dbReference type="InParanoid" id="C3YT78"/>
<protein>
    <submittedName>
        <fullName evidence="2">Uncharacterized protein</fullName>
    </submittedName>
</protein>
<gene>
    <name evidence="2" type="ORF">BRAFLDRAFT_99623</name>
</gene>
<accession>C3YT78</accession>
<dbReference type="AlphaFoldDB" id="C3YT78"/>
<sequence>MAEEAAGAVQATEGAAGAVVGAVRQVAQAAPVIDFSANGFWGGVTLKITDSRIAAGLVAGASAVSLATLLYLFYRDNRDDADDAIRDVIERRRRRRRRARRDGGEPQLDPEVVAIEEGSLYVHVGFRSEDGYDFFSTLYDQEYIQTRLKEEFNTLGFPGEIRVSLERSQVPGREEEEEERAGRVDPGVAQMFRRMRIQDVSVHPTTLLTESESGIETASVSAQSGVSSEDVPEGPLREWRLRLQEYGDSPTAQRLIQACRTMERGAEMLTSTSSEYTDVTGLVLLAEGIIMWEVVFPEDCNHFLYHPDSLRLDKDQMNSLITTQLKHNPGDSSCLFLQGALLPWGDNRVERLRQTVSTILQNGEADPLHPYLHHICCMLAVSIWDTTDQPGPALAAFATALMYKSEHPYTLFWTALCSMDVSRSDAIQQFHHYLRAAPPCDLYVPDAHYYLTILNSLQQPVDREKVETHYRRGQEAERNRLPVFSLSESVNDDAKKAYDKVIGTST</sequence>
<feature type="region of interest" description="Disordered" evidence="1">
    <location>
        <begin position="210"/>
        <end position="233"/>
    </location>
</feature>
<organism>
    <name type="scientific">Branchiostoma floridae</name>
    <name type="common">Florida lancelet</name>
    <name type="synonym">Amphioxus</name>
    <dbReference type="NCBI Taxonomy" id="7739"/>
    <lineage>
        <taxon>Eukaryota</taxon>
        <taxon>Metazoa</taxon>
        <taxon>Chordata</taxon>
        <taxon>Cephalochordata</taxon>
        <taxon>Leptocardii</taxon>
        <taxon>Amphioxiformes</taxon>
        <taxon>Branchiostomatidae</taxon>
        <taxon>Branchiostoma</taxon>
    </lineage>
</organism>
<reference evidence="2" key="1">
    <citation type="journal article" date="2008" name="Nature">
        <title>The amphioxus genome and the evolution of the chordate karyotype.</title>
        <authorList>
            <consortium name="US DOE Joint Genome Institute (JGI-PGF)"/>
            <person name="Putnam N.H."/>
            <person name="Butts T."/>
            <person name="Ferrier D.E.K."/>
            <person name="Furlong R.F."/>
            <person name="Hellsten U."/>
            <person name="Kawashima T."/>
            <person name="Robinson-Rechavi M."/>
            <person name="Shoguchi E."/>
            <person name="Terry A."/>
            <person name="Yu J.-K."/>
            <person name="Benito-Gutierrez E.L."/>
            <person name="Dubchak I."/>
            <person name="Garcia-Fernandez J."/>
            <person name="Gibson-Brown J.J."/>
            <person name="Grigoriev I.V."/>
            <person name="Horton A.C."/>
            <person name="de Jong P.J."/>
            <person name="Jurka J."/>
            <person name="Kapitonov V.V."/>
            <person name="Kohara Y."/>
            <person name="Kuroki Y."/>
            <person name="Lindquist E."/>
            <person name="Lucas S."/>
            <person name="Osoegawa K."/>
            <person name="Pennacchio L.A."/>
            <person name="Salamov A.A."/>
            <person name="Satou Y."/>
            <person name="Sauka-Spengler T."/>
            <person name="Schmutz J."/>
            <person name="Shin-I T."/>
            <person name="Toyoda A."/>
            <person name="Bronner-Fraser M."/>
            <person name="Fujiyama A."/>
            <person name="Holland L.Z."/>
            <person name="Holland P.W.H."/>
            <person name="Satoh N."/>
            <person name="Rokhsar D.S."/>
        </authorList>
    </citation>
    <scope>NUCLEOTIDE SEQUENCE [LARGE SCALE GENOMIC DNA]</scope>
    <source>
        <strain evidence="2">S238N-H82</strain>
        <tissue evidence="2">Testes</tissue>
    </source>
</reference>
<proteinExistence type="predicted"/>